<evidence type="ECO:0000256" key="1">
    <source>
        <dbReference type="ARBA" id="ARBA00006315"/>
    </source>
</evidence>
<dbReference type="HAMAP" id="MF_00055">
    <property type="entry name" value="MEMO1"/>
    <property type="match status" value="1"/>
</dbReference>
<evidence type="ECO:0000313" key="4">
    <source>
        <dbReference type="Proteomes" id="UP001169066"/>
    </source>
</evidence>
<proteinExistence type="inferred from homology"/>
<organism evidence="3 4">
    <name type="scientific">Sulfurovum xiamenensis</name>
    <dbReference type="NCBI Taxonomy" id="3019066"/>
    <lineage>
        <taxon>Bacteria</taxon>
        <taxon>Pseudomonadati</taxon>
        <taxon>Campylobacterota</taxon>
        <taxon>Epsilonproteobacteria</taxon>
        <taxon>Campylobacterales</taxon>
        <taxon>Sulfurovaceae</taxon>
        <taxon>Sulfurovum</taxon>
    </lineage>
</organism>
<dbReference type="PANTHER" id="PTHR11060">
    <property type="entry name" value="PROTEIN MEMO1"/>
    <property type="match status" value="1"/>
</dbReference>
<dbReference type="Proteomes" id="UP001169066">
    <property type="component" value="Unassembled WGS sequence"/>
</dbReference>
<evidence type="ECO:0000313" key="3">
    <source>
        <dbReference type="EMBL" id="MDM5263536.1"/>
    </source>
</evidence>
<protein>
    <recommendedName>
        <fullName evidence="2">MEMO1 family protein PF327_04935</fullName>
    </recommendedName>
</protein>
<dbReference type="InterPro" id="IPR002737">
    <property type="entry name" value="MEMO1_fam"/>
</dbReference>
<comment type="caution">
    <text evidence="3">The sequence shown here is derived from an EMBL/GenBank/DDBJ whole genome shotgun (WGS) entry which is preliminary data.</text>
</comment>
<accession>A0ABT7QR35</accession>
<dbReference type="PANTHER" id="PTHR11060:SF0">
    <property type="entry name" value="PROTEIN MEMO1"/>
    <property type="match status" value="1"/>
</dbReference>
<dbReference type="CDD" id="cd07361">
    <property type="entry name" value="MEMO_like"/>
    <property type="match status" value="1"/>
</dbReference>
<sequence length="268" mass="29534">MSTREASVAGQFYPSSPDEIHSMLEHYNQIIDEHLKEKDSVLHLKPRAVIVPHAGYVYSGFTANIALRLLSNSDVKRVVIIGPSHRVYLTGTSISEFDTYHTPLGALLIDKPLVLDLKERFDIGFVPEAHHEHSTEVQVPFVKTYTPDVSVVELVYGDESPQKLAEVIEYLLDDPETAVVISTDLSHYYDIKKANALDSICLDAVEKLSTAELHEGCEACGKIGVEAMLLAAKKNGLRSVLLDYRTSADASGDESQVVGYMSAAFVEQ</sequence>
<name>A0ABT7QR35_9BACT</name>
<dbReference type="EMBL" id="JAQIBC010000002">
    <property type="protein sequence ID" value="MDM5263536.1"/>
    <property type="molecule type" value="Genomic_DNA"/>
</dbReference>
<dbReference type="RefSeq" id="WP_008242500.1">
    <property type="nucleotide sequence ID" value="NZ_JAQIBC010000002.1"/>
</dbReference>
<dbReference type="NCBIfam" id="TIGR04336">
    <property type="entry name" value="AmmeMemoSam_B"/>
    <property type="match status" value="1"/>
</dbReference>
<keyword evidence="4" id="KW-1185">Reference proteome</keyword>
<gene>
    <name evidence="3" type="primary">amrB</name>
    <name evidence="3" type="ORF">PF327_04935</name>
</gene>
<reference evidence="3" key="1">
    <citation type="submission" date="2023-01" db="EMBL/GenBank/DDBJ databases">
        <title>Sulfurovum sp. XTW-4 genome assembly.</title>
        <authorList>
            <person name="Wang J."/>
        </authorList>
    </citation>
    <scope>NUCLEOTIDE SEQUENCE</scope>
    <source>
        <strain evidence="3">XTW-4</strain>
    </source>
</reference>
<dbReference type="Gene3D" id="3.40.830.10">
    <property type="entry name" value="LigB-like"/>
    <property type="match status" value="1"/>
</dbReference>
<comment type="similarity">
    <text evidence="1 2">Belongs to the MEMO1 family.</text>
</comment>
<evidence type="ECO:0000256" key="2">
    <source>
        <dbReference type="HAMAP-Rule" id="MF_00055"/>
    </source>
</evidence>
<dbReference type="Pfam" id="PF01875">
    <property type="entry name" value="Memo"/>
    <property type="match status" value="1"/>
</dbReference>